<dbReference type="Proteomes" id="UP000502996">
    <property type="component" value="Chromosome"/>
</dbReference>
<dbReference type="EMBL" id="CP049257">
    <property type="protein sequence ID" value="QIG41476.1"/>
    <property type="molecule type" value="Genomic_DNA"/>
</dbReference>
<evidence type="ECO:0000256" key="4">
    <source>
        <dbReference type="ARBA" id="ARBA00023150"/>
    </source>
</evidence>
<feature type="active site" evidence="6">
    <location>
        <position position="127"/>
    </location>
</feature>
<dbReference type="KEGG" id="nano:G5V58_00650"/>
<keyword evidence="9" id="KW-1185">Reference proteome</keyword>
<evidence type="ECO:0000256" key="3">
    <source>
        <dbReference type="ARBA" id="ARBA00012575"/>
    </source>
</evidence>
<proteinExistence type="inferred from homology"/>
<dbReference type="NCBIfam" id="TIGR00581">
    <property type="entry name" value="moaC"/>
    <property type="match status" value="1"/>
</dbReference>
<name>A0A6G6W8D1_9ACTN</name>
<dbReference type="GO" id="GO:0061799">
    <property type="term" value="F:cyclic pyranopterin monophosphate synthase activity"/>
    <property type="evidence" value="ECO:0007669"/>
    <property type="project" value="UniProtKB-UniRule"/>
</dbReference>
<dbReference type="CDD" id="cd01420">
    <property type="entry name" value="MoaC_PE"/>
    <property type="match status" value="1"/>
</dbReference>
<gene>
    <name evidence="6 8" type="primary">moaC</name>
    <name evidence="8" type="ORF">G5V58_00650</name>
</gene>
<dbReference type="InterPro" id="IPR036522">
    <property type="entry name" value="MoaC_sf"/>
</dbReference>
<dbReference type="InterPro" id="IPR002820">
    <property type="entry name" value="Mopterin_CF_biosynth-C_dom"/>
</dbReference>
<keyword evidence="5 6" id="KW-0456">Lyase</keyword>
<evidence type="ECO:0000313" key="9">
    <source>
        <dbReference type="Proteomes" id="UP000502996"/>
    </source>
</evidence>
<dbReference type="PANTHER" id="PTHR22960">
    <property type="entry name" value="MOLYBDOPTERIN COFACTOR SYNTHESIS PROTEIN A"/>
    <property type="match status" value="1"/>
</dbReference>
<dbReference type="SUPFAM" id="SSF55040">
    <property type="entry name" value="Molybdenum cofactor biosynthesis protein C, MoaC"/>
    <property type="match status" value="1"/>
</dbReference>
<accession>A0A6G6W8D1</accession>
<dbReference type="GO" id="GO:0006777">
    <property type="term" value="P:Mo-molybdopterin cofactor biosynthetic process"/>
    <property type="evidence" value="ECO:0007669"/>
    <property type="project" value="UniProtKB-UniRule"/>
</dbReference>
<evidence type="ECO:0000256" key="6">
    <source>
        <dbReference type="HAMAP-Rule" id="MF_01224"/>
    </source>
</evidence>
<dbReference type="Pfam" id="PF01967">
    <property type="entry name" value="MoaC"/>
    <property type="match status" value="1"/>
</dbReference>
<feature type="binding site" evidence="6">
    <location>
        <begin position="112"/>
        <end position="113"/>
    </location>
    <ligand>
        <name>substrate</name>
    </ligand>
</feature>
<evidence type="ECO:0000256" key="2">
    <source>
        <dbReference type="ARBA" id="ARBA00005046"/>
    </source>
</evidence>
<evidence type="ECO:0000256" key="1">
    <source>
        <dbReference type="ARBA" id="ARBA00001637"/>
    </source>
</evidence>
<sequence>MSDRLTHVDDTGAARMVDVSGKDVTARTATASGRVLVSEQVVALLRGEGVPKGDALAVARIAGMMGAKQTPSLIPLCHPLAVSGVSVDLSVADDAVEISATVKTTDRTGVEMEALTAVSVAALTVVDMVKAVDKAAVITDVRVETKTGGKSGDWTR</sequence>
<comment type="similarity">
    <text evidence="6">Belongs to the MoaC family.</text>
</comment>
<dbReference type="HAMAP" id="MF_01224_B">
    <property type="entry name" value="MoaC_B"/>
    <property type="match status" value="1"/>
</dbReference>
<feature type="binding site" evidence="6">
    <location>
        <begin position="76"/>
        <end position="78"/>
    </location>
    <ligand>
        <name>substrate</name>
    </ligand>
</feature>
<dbReference type="InterPro" id="IPR023045">
    <property type="entry name" value="MoaC"/>
</dbReference>
<dbReference type="InterPro" id="IPR047594">
    <property type="entry name" value="MoaC_bact/euk"/>
</dbReference>
<evidence type="ECO:0000313" key="8">
    <source>
        <dbReference type="EMBL" id="QIG41476.1"/>
    </source>
</evidence>
<evidence type="ECO:0000256" key="5">
    <source>
        <dbReference type="ARBA" id="ARBA00023239"/>
    </source>
</evidence>
<dbReference type="RefSeq" id="WP_165227853.1">
    <property type="nucleotide sequence ID" value="NZ_CP049257.1"/>
</dbReference>
<organism evidence="8 9">
    <name type="scientific">Nocardioides anomalus</name>
    <dbReference type="NCBI Taxonomy" id="2712223"/>
    <lineage>
        <taxon>Bacteria</taxon>
        <taxon>Bacillati</taxon>
        <taxon>Actinomycetota</taxon>
        <taxon>Actinomycetes</taxon>
        <taxon>Propionibacteriales</taxon>
        <taxon>Nocardioidaceae</taxon>
        <taxon>Nocardioides</taxon>
    </lineage>
</organism>
<keyword evidence="4 6" id="KW-0501">Molybdenum cofactor biosynthesis</keyword>
<protein>
    <recommendedName>
        <fullName evidence="3 6">Cyclic pyranopterin monophosphate synthase</fullName>
        <ecNumber evidence="3 6">4.6.1.17</ecNumber>
    </recommendedName>
    <alternativeName>
        <fullName evidence="6">Molybdenum cofactor biosynthesis protein C</fullName>
    </alternativeName>
</protein>
<dbReference type="InterPro" id="IPR050105">
    <property type="entry name" value="MoCo_biosynth_MoaA/MoaC"/>
</dbReference>
<dbReference type="NCBIfam" id="NF006870">
    <property type="entry name" value="PRK09364.1"/>
    <property type="match status" value="1"/>
</dbReference>
<dbReference type="AlphaFoldDB" id="A0A6G6W8D1"/>
<comment type="catalytic activity">
    <reaction evidence="1 6">
        <text>(8S)-3',8-cyclo-7,8-dihydroguanosine 5'-triphosphate = cyclic pyranopterin phosphate + diphosphate</text>
        <dbReference type="Rhea" id="RHEA:49580"/>
        <dbReference type="ChEBI" id="CHEBI:33019"/>
        <dbReference type="ChEBI" id="CHEBI:59648"/>
        <dbReference type="ChEBI" id="CHEBI:131766"/>
        <dbReference type="EC" id="4.6.1.17"/>
    </reaction>
</comment>
<comment type="function">
    <text evidence="6">Catalyzes the conversion of (8S)-3',8-cyclo-7,8-dihydroguanosine 5'-triphosphate to cyclic pyranopterin monophosphate (cPMP).</text>
</comment>
<dbReference type="PANTHER" id="PTHR22960:SF29">
    <property type="entry name" value="CYCLIC PYRANOPTERIN MONOPHOSPHATE SYNTHASE"/>
    <property type="match status" value="1"/>
</dbReference>
<comment type="subunit">
    <text evidence="6">Homohexamer; trimer of dimers.</text>
</comment>
<comment type="pathway">
    <text evidence="2 6">Cofactor biosynthesis; molybdopterin biosynthesis.</text>
</comment>
<evidence type="ECO:0000259" key="7">
    <source>
        <dbReference type="Pfam" id="PF01967"/>
    </source>
</evidence>
<feature type="domain" description="Molybdopterin cofactor biosynthesis C (MoaC)" evidence="7">
    <location>
        <begin position="16"/>
        <end position="149"/>
    </location>
</feature>
<dbReference type="UniPathway" id="UPA00344"/>
<reference evidence="8 9" key="1">
    <citation type="submission" date="2020-02" db="EMBL/GenBank/DDBJ databases">
        <title>Full genome sequence of Nocardioides sp. R-3366.</title>
        <authorList>
            <person name="Im W.-T."/>
        </authorList>
    </citation>
    <scope>NUCLEOTIDE SEQUENCE [LARGE SCALE GENOMIC DNA]</scope>
    <source>
        <strain evidence="8 9">R-3366</strain>
    </source>
</reference>
<dbReference type="EC" id="4.6.1.17" evidence="3 6"/>
<dbReference type="Gene3D" id="3.30.70.640">
    <property type="entry name" value="Molybdopterin cofactor biosynthesis C (MoaC) domain"/>
    <property type="match status" value="1"/>
</dbReference>